<comment type="similarity">
    <text evidence="1">Belongs to the short-chain dehydrogenases/reductases (SDR) family.</text>
</comment>
<dbReference type="SUPFAM" id="SSF51735">
    <property type="entry name" value="NAD(P)-binding Rossmann-fold domains"/>
    <property type="match status" value="1"/>
</dbReference>
<dbReference type="EMBL" id="BAAAUV010000001">
    <property type="protein sequence ID" value="GAA3192848.1"/>
    <property type="molecule type" value="Genomic_DNA"/>
</dbReference>
<sequence>MFGTPGSLYGKVVVVTGASGGVGRATAREPAAHGALVALIARGDAGLKAVAEEVEGRAYQVDVSDYQQVKDAADRIEAELGPIEAWRRRFGDAPTRRRLPSPRPRVASLPPCSRAPWMGLLLPATSLSRRPLASGTTCCTWPTRTT</sequence>
<evidence type="ECO:0008006" key="5">
    <source>
        <dbReference type="Google" id="ProtNLM"/>
    </source>
</evidence>
<gene>
    <name evidence="3" type="ORF">GCM10010468_01820</name>
</gene>
<keyword evidence="2" id="KW-0560">Oxidoreductase</keyword>
<keyword evidence="4" id="KW-1185">Reference proteome</keyword>
<evidence type="ECO:0000313" key="3">
    <source>
        <dbReference type="EMBL" id="GAA3192848.1"/>
    </source>
</evidence>
<comment type="caution">
    <text evidence="3">The sequence shown here is derived from an EMBL/GenBank/DDBJ whole genome shotgun (WGS) entry which is preliminary data.</text>
</comment>
<protein>
    <recommendedName>
        <fullName evidence="5">Short subunit dehydrogenase</fullName>
    </recommendedName>
</protein>
<proteinExistence type="inferred from homology"/>
<dbReference type="Pfam" id="PF00106">
    <property type="entry name" value="adh_short"/>
    <property type="match status" value="1"/>
</dbReference>
<dbReference type="PANTHER" id="PTHR43669">
    <property type="entry name" value="5-KETO-D-GLUCONATE 5-REDUCTASE"/>
    <property type="match status" value="1"/>
</dbReference>
<name>A0ABP6PVU6_9ACTN</name>
<evidence type="ECO:0000313" key="4">
    <source>
        <dbReference type="Proteomes" id="UP001501237"/>
    </source>
</evidence>
<accession>A0ABP6PVU6</accession>
<organism evidence="3 4">
    <name type="scientific">Actinocorallia longicatena</name>
    <dbReference type="NCBI Taxonomy" id="111803"/>
    <lineage>
        <taxon>Bacteria</taxon>
        <taxon>Bacillati</taxon>
        <taxon>Actinomycetota</taxon>
        <taxon>Actinomycetes</taxon>
        <taxon>Streptosporangiales</taxon>
        <taxon>Thermomonosporaceae</taxon>
        <taxon>Actinocorallia</taxon>
    </lineage>
</organism>
<evidence type="ECO:0000256" key="2">
    <source>
        <dbReference type="ARBA" id="ARBA00023002"/>
    </source>
</evidence>
<dbReference type="Gene3D" id="3.40.50.720">
    <property type="entry name" value="NAD(P)-binding Rossmann-like Domain"/>
    <property type="match status" value="1"/>
</dbReference>
<dbReference type="InterPro" id="IPR002347">
    <property type="entry name" value="SDR_fam"/>
</dbReference>
<reference evidence="4" key="1">
    <citation type="journal article" date="2019" name="Int. J. Syst. Evol. Microbiol.">
        <title>The Global Catalogue of Microorganisms (GCM) 10K type strain sequencing project: providing services to taxonomists for standard genome sequencing and annotation.</title>
        <authorList>
            <consortium name="The Broad Institute Genomics Platform"/>
            <consortium name="The Broad Institute Genome Sequencing Center for Infectious Disease"/>
            <person name="Wu L."/>
            <person name="Ma J."/>
        </authorList>
    </citation>
    <scope>NUCLEOTIDE SEQUENCE [LARGE SCALE GENOMIC DNA]</scope>
    <source>
        <strain evidence="4">JCM 9377</strain>
    </source>
</reference>
<dbReference type="RefSeq" id="WP_344821174.1">
    <property type="nucleotide sequence ID" value="NZ_BAAAUV010000001.1"/>
</dbReference>
<dbReference type="PANTHER" id="PTHR43669:SF3">
    <property type="entry name" value="ALCOHOL DEHYDROGENASE, PUTATIVE (AFU_ORTHOLOGUE AFUA_3G03445)-RELATED"/>
    <property type="match status" value="1"/>
</dbReference>
<dbReference type="InterPro" id="IPR036291">
    <property type="entry name" value="NAD(P)-bd_dom_sf"/>
</dbReference>
<dbReference type="Proteomes" id="UP001501237">
    <property type="component" value="Unassembled WGS sequence"/>
</dbReference>
<evidence type="ECO:0000256" key="1">
    <source>
        <dbReference type="ARBA" id="ARBA00006484"/>
    </source>
</evidence>